<dbReference type="GO" id="GO:0004713">
    <property type="term" value="F:protein tyrosine kinase activity"/>
    <property type="evidence" value="ECO:0007669"/>
    <property type="project" value="TreeGrafter"/>
</dbReference>
<dbReference type="Gene3D" id="3.30.200.20">
    <property type="entry name" value="Phosphorylase Kinase, domain 1"/>
    <property type="match status" value="1"/>
</dbReference>
<dbReference type="STRING" id="137246.A0A401T7M5"/>
<dbReference type="PANTHER" id="PTHR24058:SF46">
    <property type="entry name" value="HOMEODOMAIN-INTERACTING PROTEIN KINASE 4"/>
    <property type="match status" value="1"/>
</dbReference>
<dbReference type="Proteomes" id="UP000287033">
    <property type="component" value="Unassembled WGS sequence"/>
</dbReference>
<keyword evidence="2" id="KW-0808">Transferase</keyword>
<evidence type="ECO:0000256" key="1">
    <source>
        <dbReference type="ARBA" id="ARBA00022527"/>
    </source>
</evidence>
<proteinExistence type="predicted"/>
<keyword evidence="5 6" id="KW-0067">ATP-binding</keyword>
<accession>A0A401T7M5</accession>
<evidence type="ECO:0000256" key="2">
    <source>
        <dbReference type="ARBA" id="ARBA00022679"/>
    </source>
</evidence>
<dbReference type="OMA" id="VRFFESF"/>
<organism evidence="9 10">
    <name type="scientific">Chiloscyllium punctatum</name>
    <name type="common">Brownbanded bambooshark</name>
    <name type="synonym">Hemiscyllium punctatum</name>
    <dbReference type="NCBI Taxonomy" id="137246"/>
    <lineage>
        <taxon>Eukaryota</taxon>
        <taxon>Metazoa</taxon>
        <taxon>Chordata</taxon>
        <taxon>Craniata</taxon>
        <taxon>Vertebrata</taxon>
        <taxon>Chondrichthyes</taxon>
        <taxon>Elasmobranchii</taxon>
        <taxon>Galeomorphii</taxon>
        <taxon>Galeoidea</taxon>
        <taxon>Orectolobiformes</taxon>
        <taxon>Hemiscylliidae</taxon>
        <taxon>Chiloscyllium</taxon>
    </lineage>
</organism>
<dbReference type="Pfam" id="PF00069">
    <property type="entry name" value="Pkinase"/>
    <property type="match status" value="1"/>
</dbReference>
<comment type="caution">
    <text evidence="9">The sequence shown here is derived from an EMBL/GenBank/DDBJ whole genome shotgun (WGS) entry which is preliminary data.</text>
</comment>
<evidence type="ECO:0000256" key="3">
    <source>
        <dbReference type="ARBA" id="ARBA00022741"/>
    </source>
</evidence>
<dbReference type="GO" id="GO:0005524">
    <property type="term" value="F:ATP binding"/>
    <property type="evidence" value="ECO:0007669"/>
    <property type="project" value="UniProtKB-UniRule"/>
</dbReference>
<feature type="binding site" evidence="6">
    <location>
        <position position="40"/>
    </location>
    <ligand>
        <name>ATP</name>
        <dbReference type="ChEBI" id="CHEBI:30616"/>
    </ligand>
</feature>
<dbReference type="PROSITE" id="PS00108">
    <property type="entry name" value="PROTEIN_KINASE_ST"/>
    <property type="match status" value="1"/>
</dbReference>
<dbReference type="PANTHER" id="PTHR24058">
    <property type="entry name" value="DUAL SPECIFICITY PROTEIN KINASE"/>
    <property type="match status" value="1"/>
</dbReference>
<dbReference type="GO" id="GO:0004674">
    <property type="term" value="F:protein serine/threonine kinase activity"/>
    <property type="evidence" value="ECO:0007669"/>
    <property type="project" value="UniProtKB-KW"/>
</dbReference>
<dbReference type="SMART" id="SM00220">
    <property type="entry name" value="S_TKc"/>
    <property type="match status" value="1"/>
</dbReference>
<feature type="compositionally biased region" description="Polar residues" evidence="7">
    <location>
        <begin position="397"/>
        <end position="413"/>
    </location>
</feature>
<feature type="compositionally biased region" description="Acidic residues" evidence="7">
    <location>
        <begin position="414"/>
        <end position="423"/>
    </location>
</feature>
<dbReference type="EMBL" id="BEZZ01001228">
    <property type="protein sequence ID" value="GCC38676.1"/>
    <property type="molecule type" value="Genomic_DNA"/>
</dbReference>
<dbReference type="PROSITE" id="PS00107">
    <property type="entry name" value="PROTEIN_KINASE_ATP"/>
    <property type="match status" value="1"/>
</dbReference>
<keyword evidence="3 6" id="KW-0547">Nucleotide-binding</keyword>
<reference evidence="9 10" key="1">
    <citation type="journal article" date="2018" name="Nat. Ecol. Evol.">
        <title>Shark genomes provide insights into elasmobranch evolution and the origin of vertebrates.</title>
        <authorList>
            <person name="Hara Y"/>
            <person name="Yamaguchi K"/>
            <person name="Onimaru K"/>
            <person name="Kadota M"/>
            <person name="Koyanagi M"/>
            <person name="Keeley SD"/>
            <person name="Tatsumi K"/>
            <person name="Tanaka K"/>
            <person name="Motone F"/>
            <person name="Kageyama Y"/>
            <person name="Nozu R"/>
            <person name="Adachi N"/>
            <person name="Nishimura O"/>
            <person name="Nakagawa R"/>
            <person name="Tanegashima C"/>
            <person name="Kiyatake I"/>
            <person name="Matsumoto R"/>
            <person name="Murakumo K"/>
            <person name="Nishida K"/>
            <person name="Terakita A"/>
            <person name="Kuratani S"/>
            <person name="Sato K"/>
            <person name="Hyodo S Kuraku.S."/>
        </authorList>
    </citation>
    <scope>NUCLEOTIDE SEQUENCE [LARGE SCALE GENOMIC DNA]</scope>
</reference>
<dbReference type="InterPro" id="IPR050494">
    <property type="entry name" value="Ser_Thr_dual-spec_kinase"/>
</dbReference>
<dbReference type="SUPFAM" id="SSF56112">
    <property type="entry name" value="Protein kinase-like (PK-like)"/>
    <property type="match status" value="1"/>
</dbReference>
<evidence type="ECO:0000256" key="5">
    <source>
        <dbReference type="ARBA" id="ARBA00022840"/>
    </source>
</evidence>
<evidence type="ECO:0000256" key="7">
    <source>
        <dbReference type="SAM" id="MobiDB-lite"/>
    </source>
</evidence>
<dbReference type="Gene3D" id="1.10.510.10">
    <property type="entry name" value="Transferase(Phosphotransferase) domain 1"/>
    <property type="match status" value="1"/>
</dbReference>
<protein>
    <recommendedName>
        <fullName evidence="8">Protein kinase domain-containing protein</fullName>
    </recommendedName>
</protein>
<evidence type="ECO:0000259" key="8">
    <source>
        <dbReference type="PROSITE" id="PS50011"/>
    </source>
</evidence>
<dbReference type="InterPro" id="IPR008271">
    <property type="entry name" value="Ser/Thr_kinase_AS"/>
</dbReference>
<dbReference type="PROSITE" id="PS50011">
    <property type="entry name" value="PROTEIN_KINASE_DOM"/>
    <property type="match status" value="1"/>
</dbReference>
<dbReference type="InterPro" id="IPR011009">
    <property type="entry name" value="Kinase-like_dom_sf"/>
</dbReference>
<gene>
    <name evidence="9" type="ORF">chiPu_0017191</name>
</gene>
<feature type="region of interest" description="Disordered" evidence="7">
    <location>
        <begin position="397"/>
        <end position="423"/>
    </location>
</feature>
<keyword evidence="1" id="KW-0723">Serine/threonine-protein kinase</keyword>
<feature type="domain" description="Protein kinase" evidence="8">
    <location>
        <begin position="11"/>
        <end position="343"/>
    </location>
</feature>
<keyword evidence="4" id="KW-0418">Kinase</keyword>
<dbReference type="InterPro" id="IPR000719">
    <property type="entry name" value="Prot_kinase_dom"/>
</dbReference>
<sequence>MSVMYSDTDVYDVITVLGKGTFGEVAKCWKRGSSHFVAIKIIRNYTFRKGVIKCELKMLRMLGTVNSDKFHIVRFFESFNDDTKLCLVFELLEQSLYEYQRENNFVPLPTKHIRSITKQVLIALQKLKELSIVHTDIKPENIMLVEQAQFPFKVKVIDFGSACILSEIQQIKGPYIQSRFYRSPEILLGLPFCEKLDMWSLGCVIAELHLGWPIYPGTNEYDQIRYIVETQGLPSDHLLEVASKTHHFFKKARQINSTYQWTLKTVDEYQAETMVQPLETRTRSIHSLDQLATINLSKTVFPDKELKAELFDQMTMVSLIKKILTYDPGQRPAPNVALKHPFITMKKLKSKYKHTKYYQASRQALRAALHYDECPNEKEALCCHRLKQSCHFSSESYPQVQRHQEPQVANQQVDTDDLDGTTADDFEKQEAHDMKSFPEEKKNLSSNVWKISHYRSQQNAIKLLGRIADKAKCEIQTLKDFNRQDSVGKHFLKQKDLKLAGLHSGERITER</sequence>
<dbReference type="AlphaFoldDB" id="A0A401T7M5"/>
<name>A0A401T7M5_CHIPU</name>
<evidence type="ECO:0000256" key="4">
    <source>
        <dbReference type="ARBA" id="ARBA00022777"/>
    </source>
</evidence>
<evidence type="ECO:0000313" key="10">
    <source>
        <dbReference type="Proteomes" id="UP000287033"/>
    </source>
</evidence>
<evidence type="ECO:0000313" key="9">
    <source>
        <dbReference type="EMBL" id="GCC38676.1"/>
    </source>
</evidence>
<evidence type="ECO:0000256" key="6">
    <source>
        <dbReference type="PROSITE-ProRule" id="PRU10141"/>
    </source>
</evidence>
<dbReference type="GO" id="GO:0005634">
    <property type="term" value="C:nucleus"/>
    <property type="evidence" value="ECO:0007669"/>
    <property type="project" value="TreeGrafter"/>
</dbReference>
<dbReference type="GO" id="GO:0005737">
    <property type="term" value="C:cytoplasm"/>
    <property type="evidence" value="ECO:0007669"/>
    <property type="project" value="TreeGrafter"/>
</dbReference>
<dbReference type="InterPro" id="IPR017441">
    <property type="entry name" value="Protein_kinase_ATP_BS"/>
</dbReference>
<keyword evidence="10" id="KW-1185">Reference proteome</keyword>
<dbReference type="OrthoDB" id="437530at2759"/>